<gene>
    <name evidence="13" type="ORF">UX33_C0021G0006</name>
</gene>
<evidence type="ECO:0000256" key="7">
    <source>
        <dbReference type="ARBA" id="ARBA00023098"/>
    </source>
</evidence>
<feature type="domain" description="3-hydroxyacyl-CoA dehydrogenase C-terminal" evidence="11">
    <location>
        <begin position="469"/>
        <end position="558"/>
    </location>
</feature>
<comment type="catalytic activity">
    <reaction evidence="10">
        <text>a (3S)-3-hydroxyacyl-CoA + NAD(+) = a 3-oxoacyl-CoA + NADH + H(+)</text>
        <dbReference type="Rhea" id="RHEA:22432"/>
        <dbReference type="ChEBI" id="CHEBI:15378"/>
        <dbReference type="ChEBI" id="CHEBI:57318"/>
        <dbReference type="ChEBI" id="CHEBI:57540"/>
        <dbReference type="ChEBI" id="CHEBI:57945"/>
        <dbReference type="ChEBI" id="CHEBI:90726"/>
        <dbReference type="EC" id="1.1.1.35"/>
    </reaction>
</comment>
<comment type="caution">
    <text evidence="13">The sequence shown here is derived from an EMBL/GenBank/DDBJ whole genome shotgun (WGS) entry which is preliminary data.</text>
</comment>
<dbReference type="Gene3D" id="1.10.1040.50">
    <property type="match status" value="1"/>
</dbReference>
<evidence type="ECO:0000259" key="12">
    <source>
        <dbReference type="Pfam" id="PF02737"/>
    </source>
</evidence>
<accession>A0A0G1NMY0</accession>
<organism evidence="13 14">
    <name type="scientific">Candidatus Azambacteria bacterium GW2011_GWC1_46_13</name>
    <dbReference type="NCBI Taxonomy" id="1618619"/>
    <lineage>
        <taxon>Bacteria</taxon>
        <taxon>Candidatus Azamiibacteriota</taxon>
    </lineage>
</organism>
<dbReference type="GO" id="GO:0016509">
    <property type="term" value="F:long-chain (3S)-3-hydroxyacyl-CoA dehydrogenase (NAD+) activity"/>
    <property type="evidence" value="ECO:0007669"/>
    <property type="project" value="TreeGrafter"/>
</dbReference>
<name>A0A0G1NMY0_9BACT</name>
<dbReference type="UniPathway" id="UPA00659"/>
<evidence type="ECO:0000256" key="2">
    <source>
        <dbReference type="ARBA" id="ARBA00007005"/>
    </source>
</evidence>
<dbReference type="Gene3D" id="3.40.50.720">
    <property type="entry name" value="NAD(P)-binding Rossmann-like Domain"/>
    <property type="match status" value="1"/>
</dbReference>
<dbReference type="FunFam" id="3.40.50.720:FF:000009">
    <property type="entry name" value="Fatty oxidation complex, alpha subunit"/>
    <property type="match status" value="1"/>
</dbReference>
<evidence type="ECO:0000256" key="4">
    <source>
        <dbReference type="ARBA" id="ARBA00022963"/>
    </source>
</evidence>
<dbReference type="GO" id="GO:0006635">
    <property type="term" value="P:fatty acid beta-oxidation"/>
    <property type="evidence" value="ECO:0007669"/>
    <property type="project" value="UniProtKB-UniPathway"/>
</dbReference>
<evidence type="ECO:0000313" key="14">
    <source>
        <dbReference type="Proteomes" id="UP000034569"/>
    </source>
</evidence>
<keyword evidence="9" id="KW-0511">Multifunctional enzyme</keyword>
<sequence length="636" mass="70786">MNDLIKVSEQDGVLVCVFDKKDSSQNVLDKNFFEELEEILRHYGNKMPIVFASAKKDFLAGADVKLMIGISQEQAERFIYQATNVLNRLASLKVPTIAAINGQCLGGGLEFALSCKIRVAAEDAQLGLPEVKLGIIPGFGGTQRLPRLIGLRNAAEMIASGKSVDAKKAKKFGLVDDIAPKNALIQRAVSLARDGKVPERKRRKLWLEKLYILPIVKKEVAKRVNPNHYPAPFKALEVLAKTSFSADYELEKITFCGLVISSQAQNLLRVFLLQQNAKKRWPKETRIKRTAVIGAGAMGAGIAYALSKAGFPVRLVEKDEKNLLKGLRQISALYKKDVERRRLKKHEAKRCFELISPTKEFSLSAADLVIEAIYEDYLIKEEVLRTIENNASPRTIIATNTSSLSVEKLGHALQRPERFVGMHFFNPVDKMPLVEIIPSESTEEKVVQEAGAIVKMMGKVPVRAKDAPGFIVNNILAHYFLVAFHLFSITRNFELIDRAMLEFGMPMGPFELGDQVGIDILYHVQKNILSDVFSAGMLEEMIKANLLGKKTGKGFYDWSGKEKKRNPAIDSILSALPLDSKQNMSEERVVKFLSSIMKEAARKITESGVASEDDVDIAMIFGTGYPPFRGSLFSHE</sequence>
<dbReference type="AlphaFoldDB" id="A0A0G1NMY0"/>
<proteinExistence type="inferred from homology"/>
<dbReference type="Pfam" id="PF00725">
    <property type="entry name" value="3HCDH"/>
    <property type="match status" value="1"/>
</dbReference>
<dbReference type="InterPro" id="IPR029045">
    <property type="entry name" value="ClpP/crotonase-like_dom_sf"/>
</dbReference>
<evidence type="ECO:0000256" key="8">
    <source>
        <dbReference type="ARBA" id="ARBA00023239"/>
    </source>
</evidence>
<feature type="domain" description="3-hydroxyacyl-CoA dehydrogenase NAD binding" evidence="12">
    <location>
        <begin position="290"/>
        <end position="466"/>
    </location>
</feature>
<evidence type="ECO:0000256" key="3">
    <source>
        <dbReference type="ARBA" id="ARBA00022832"/>
    </source>
</evidence>
<dbReference type="InterPro" id="IPR006176">
    <property type="entry name" value="3-OHacyl-CoA_DH_NAD-bd"/>
</dbReference>
<dbReference type="InterPro" id="IPR008927">
    <property type="entry name" value="6-PGluconate_DH-like_C_sf"/>
</dbReference>
<comment type="similarity">
    <text evidence="2">In the central section; belongs to the 3-hydroxyacyl-CoA dehydrogenase family.</text>
</comment>
<dbReference type="InterPro" id="IPR050136">
    <property type="entry name" value="FA_oxidation_alpha_subunit"/>
</dbReference>
<keyword evidence="5" id="KW-0560">Oxidoreductase</keyword>
<keyword evidence="3" id="KW-0276">Fatty acid metabolism</keyword>
<dbReference type="Pfam" id="PF02737">
    <property type="entry name" value="3HCDH_N"/>
    <property type="match status" value="1"/>
</dbReference>
<dbReference type="InterPro" id="IPR036291">
    <property type="entry name" value="NAD(P)-bd_dom_sf"/>
</dbReference>
<evidence type="ECO:0000256" key="6">
    <source>
        <dbReference type="ARBA" id="ARBA00023027"/>
    </source>
</evidence>
<dbReference type="InterPro" id="IPR001753">
    <property type="entry name" value="Enoyl-CoA_hydra/iso"/>
</dbReference>
<reference evidence="13 14" key="1">
    <citation type="journal article" date="2015" name="Nature">
        <title>rRNA introns, odd ribosomes, and small enigmatic genomes across a large radiation of phyla.</title>
        <authorList>
            <person name="Brown C.T."/>
            <person name="Hug L.A."/>
            <person name="Thomas B.C."/>
            <person name="Sharon I."/>
            <person name="Castelle C.J."/>
            <person name="Singh A."/>
            <person name="Wilkins M.J."/>
            <person name="Williams K.H."/>
            <person name="Banfield J.F."/>
        </authorList>
    </citation>
    <scope>NUCLEOTIDE SEQUENCE [LARGE SCALE GENOMIC DNA]</scope>
</reference>
<dbReference type="PANTHER" id="PTHR43612">
    <property type="entry name" value="TRIFUNCTIONAL ENZYME SUBUNIT ALPHA"/>
    <property type="match status" value="1"/>
</dbReference>
<keyword evidence="7" id="KW-0443">Lipid metabolism</keyword>
<dbReference type="GO" id="GO:0070403">
    <property type="term" value="F:NAD+ binding"/>
    <property type="evidence" value="ECO:0007669"/>
    <property type="project" value="InterPro"/>
</dbReference>
<keyword evidence="4" id="KW-0442">Lipid degradation</keyword>
<dbReference type="InterPro" id="IPR006108">
    <property type="entry name" value="3HC_DH_C"/>
</dbReference>
<protein>
    <submittedName>
        <fullName evidence="13">Fatty acid oxidation complex subunit alpha</fullName>
    </submittedName>
</protein>
<dbReference type="PANTHER" id="PTHR43612:SF3">
    <property type="entry name" value="TRIFUNCTIONAL ENZYME SUBUNIT ALPHA, MITOCHONDRIAL"/>
    <property type="match status" value="1"/>
</dbReference>
<evidence type="ECO:0000313" key="13">
    <source>
        <dbReference type="EMBL" id="KKU21796.1"/>
    </source>
</evidence>
<evidence type="ECO:0000256" key="9">
    <source>
        <dbReference type="ARBA" id="ARBA00023268"/>
    </source>
</evidence>
<evidence type="ECO:0000256" key="5">
    <source>
        <dbReference type="ARBA" id="ARBA00023002"/>
    </source>
</evidence>
<evidence type="ECO:0000256" key="10">
    <source>
        <dbReference type="ARBA" id="ARBA00049556"/>
    </source>
</evidence>
<evidence type="ECO:0000259" key="11">
    <source>
        <dbReference type="Pfam" id="PF00725"/>
    </source>
</evidence>
<dbReference type="Pfam" id="PF00378">
    <property type="entry name" value="ECH_1"/>
    <property type="match status" value="1"/>
</dbReference>
<comment type="pathway">
    <text evidence="1">Lipid metabolism; fatty acid beta-oxidation.</text>
</comment>
<dbReference type="CDD" id="cd06558">
    <property type="entry name" value="crotonase-like"/>
    <property type="match status" value="1"/>
</dbReference>
<dbReference type="SUPFAM" id="SSF51735">
    <property type="entry name" value="NAD(P)-binding Rossmann-fold domains"/>
    <property type="match status" value="1"/>
</dbReference>
<dbReference type="GO" id="GO:0004300">
    <property type="term" value="F:enoyl-CoA hydratase activity"/>
    <property type="evidence" value="ECO:0007669"/>
    <property type="project" value="TreeGrafter"/>
</dbReference>
<keyword evidence="6" id="KW-0520">NAD</keyword>
<evidence type="ECO:0000256" key="1">
    <source>
        <dbReference type="ARBA" id="ARBA00005005"/>
    </source>
</evidence>
<dbReference type="EMBL" id="LCLU01000021">
    <property type="protein sequence ID" value="KKU21796.1"/>
    <property type="molecule type" value="Genomic_DNA"/>
</dbReference>
<dbReference type="SUPFAM" id="SSF48179">
    <property type="entry name" value="6-phosphogluconate dehydrogenase C-terminal domain-like"/>
    <property type="match status" value="2"/>
</dbReference>
<dbReference type="SUPFAM" id="SSF52096">
    <property type="entry name" value="ClpP/crotonase"/>
    <property type="match status" value="1"/>
</dbReference>
<keyword evidence="8" id="KW-0456">Lyase</keyword>
<dbReference type="Proteomes" id="UP000034569">
    <property type="component" value="Unassembled WGS sequence"/>
</dbReference>
<dbReference type="Gene3D" id="3.90.226.10">
    <property type="entry name" value="2-enoyl-CoA Hydratase, Chain A, domain 1"/>
    <property type="match status" value="1"/>
</dbReference>